<dbReference type="Pfam" id="PF00534">
    <property type="entry name" value="Glycos_transf_1"/>
    <property type="match status" value="1"/>
</dbReference>
<dbReference type="PANTHER" id="PTHR43179:SF12">
    <property type="entry name" value="GALACTOFURANOSYLTRANSFERASE GLFT2"/>
    <property type="match status" value="1"/>
</dbReference>
<sequence length="912" mass="103084">MKNDIKETSNTDDKAIIRGVVDSWDGMTISGWAVSSDSDNFELCILADGIEIKRFIPDQYRSDLYEQKISTTGFSGFKVELNVYELIDKNFSEIEIIECETKSPLVGVPLNIYSPVIKGHIDSQSIYNIIGWCFDKSYPDRNVDIDVYVNESLVTTIAANILRHDLRDAGITSFSSGFSLNIGQYIDHLKLNSVVFKVAGTQQIILDEVKLFPKTARINTLVKLQNIVKKATLLNDSPELTWLTQSIIPELIDKTRADQFAQGDYSFADKTLVTNGKKSIDIIVPVYKGFEETINCIQSVYDVNCKQNFNVIVINDCSPEPELTDKLRNLEKTLGFILLENEFNLGFVGTVNKGMKYSETNDVLLLNSDTVVTNHWLDKIVGAAYSDETIGSVTPFSNNATICSYPRFCVDNELPKQIKLNELSEVFATENKNKVVDLPTAHGFSMFIKRSTLKDVGFFDEKKWGKGYAEENDFSLRAARLGWRNVMAMDAFVQHLGSVSFAGNTDEFIATNLRKLNGIYPDYPQAVESFINEDPIRPFRNNVAFNLLQKEQLNTINKNRENLGSILYVSLTIGGGTEVATNDIAAINRSEGKSVFMLVAPSENMWELKSLIDNTVVQYKLPEDESMLIKHLKSLKVNIIHYHHTIQFPKFVWELSEQLSVPYEVILHDYHTICPRVNLIDETKSYCGEPNSDACNRCIKRNGVHNASLLSFDDLGGTIDSWRNYYFEKLQGAQAVITPSVDTRDRILKYFDLDNIEARYHPESEFIYEPISLIDAKVLNIAFIGAIGVHKGLNVLKECAKYAYKFNLPVKFIVIGYTSDDEYFKELPNVTITGKYEKEELPELFKIHDCHIAGLFSVWPETFSYTLSEALRANLRIAAFNLGAINERCNVDYLNEIGTPSNVIMKNILGIN</sequence>
<proteinExistence type="inferred from homology"/>
<evidence type="ECO:0000256" key="2">
    <source>
        <dbReference type="ARBA" id="ARBA00022676"/>
    </source>
</evidence>
<keyword evidence="7" id="KW-1185">Reference proteome</keyword>
<accession>A0ABU9HEX2</accession>
<protein>
    <submittedName>
        <fullName evidence="6">Glycosyltransferase</fullName>
        <ecNumber evidence="6">2.4.-.-</ecNumber>
    </submittedName>
</protein>
<gene>
    <name evidence="6" type="ORF">V6255_14085</name>
</gene>
<dbReference type="SUPFAM" id="SSF53756">
    <property type="entry name" value="UDP-Glycosyltransferase/glycogen phosphorylase"/>
    <property type="match status" value="1"/>
</dbReference>
<organism evidence="6 7">
    <name type="scientific">Psychromonas arctica</name>
    <dbReference type="NCBI Taxonomy" id="168275"/>
    <lineage>
        <taxon>Bacteria</taxon>
        <taxon>Pseudomonadati</taxon>
        <taxon>Pseudomonadota</taxon>
        <taxon>Gammaproteobacteria</taxon>
        <taxon>Alteromonadales</taxon>
        <taxon>Psychromonadaceae</taxon>
        <taxon>Psychromonas</taxon>
    </lineage>
</organism>
<evidence type="ECO:0000256" key="3">
    <source>
        <dbReference type="ARBA" id="ARBA00022679"/>
    </source>
</evidence>
<dbReference type="SUPFAM" id="SSF53448">
    <property type="entry name" value="Nucleotide-diphospho-sugar transferases"/>
    <property type="match status" value="1"/>
</dbReference>
<feature type="domain" description="Glycosyl transferase family 1" evidence="4">
    <location>
        <begin position="773"/>
        <end position="885"/>
    </location>
</feature>
<keyword evidence="2 6" id="KW-0328">Glycosyltransferase</keyword>
<dbReference type="InterPro" id="IPR001296">
    <property type="entry name" value="Glyco_trans_1"/>
</dbReference>
<keyword evidence="3 6" id="KW-0808">Transferase</keyword>
<feature type="domain" description="Glycosyltransferase 2-like" evidence="5">
    <location>
        <begin position="282"/>
        <end position="406"/>
    </location>
</feature>
<dbReference type="Gene3D" id="3.90.550.10">
    <property type="entry name" value="Spore Coat Polysaccharide Biosynthesis Protein SpsA, Chain A"/>
    <property type="match status" value="1"/>
</dbReference>
<dbReference type="InterPro" id="IPR029044">
    <property type="entry name" value="Nucleotide-diphossugar_trans"/>
</dbReference>
<reference evidence="6 7" key="1">
    <citation type="submission" date="2024-02" db="EMBL/GenBank/DDBJ databases">
        <title>Bacteria isolated from the canopy kelp, Nereocystis luetkeana.</title>
        <authorList>
            <person name="Pfister C.A."/>
            <person name="Younker I.T."/>
            <person name="Light S.H."/>
        </authorList>
    </citation>
    <scope>NUCLEOTIDE SEQUENCE [LARGE SCALE GENOMIC DNA]</scope>
    <source>
        <strain evidence="6 7">TI.2.07</strain>
    </source>
</reference>
<dbReference type="PANTHER" id="PTHR43179">
    <property type="entry name" value="RHAMNOSYLTRANSFERASE WBBL"/>
    <property type="match status" value="1"/>
</dbReference>
<dbReference type="InterPro" id="IPR001173">
    <property type="entry name" value="Glyco_trans_2-like"/>
</dbReference>
<dbReference type="RefSeq" id="WP_341628730.1">
    <property type="nucleotide sequence ID" value="NZ_JBAKBA010000037.1"/>
</dbReference>
<comment type="caution">
    <text evidence="6">The sequence shown here is derived from an EMBL/GenBank/DDBJ whole genome shotgun (WGS) entry which is preliminary data.</text>
</comment>
<dbReference type="EMBL" id="JBAKBA010000037">
    <property type="protein sequence ID" value="MEL0660263.1"/>
    <property type="molecule type" value="Genomic_DNA"/>
</dbReference>
<dbReference type="GO" id="GO:0016757">
    <property type="term" value="F:glycosyltransferase activity"/>
    <property type="evidence" value="ECO:0007669"/>
    <property type="project" value="UniProtKB-KW"/>
</dbReference>
<dbReference type="Pfam" id="PF00535">
    <property type="entry name" value="Glycos_transf_2"/>
    <property type="match status" value="1"/>
</dbReference>
<evidence type="ECO:0000313" key="7">
    <source>
        <dbReference type="Proteomes" id="UP001366060"/>
    </source>
</evidence>
<evidence type="ECO:0000259" key="4">
    <source>
        <dbReference type="Pfam" id="PF00534"/>
    </source>
</evidence>
<dbReference type="Proteomes" id="UP001366060">
    <property type="component" value="Unassembled WGS sequence"/>
</dbReference>
<dbReference type="EC" id="2.4.-.-" evidence="6"/>
<name>A0ABU9HEX2_9GAMM</name>
<evidence type="ECO:0000256" key="1">
    <source>
        <dbReference type="ARBA" id="ARBA00006739"/>
    </source>
</evidence>
<comment type="similarity">
    <text evidence="1">Belongs to the glycosyltransferase 2 family.</text>
</comment>
<evidence type="ECO:0000259" key="5">
    <source>
        <dbReference type="Pfam" id="PF00535"/>
    </source>
</evidence>
<evidence type="ECO:0000313" key="6">
    <source>
        <dbReference type="EMBL" id="MEL0660263.1"/>
    </source>
</evidence>
<dbReference type="Gene3D" id="3.40.50.2000">
    <property type="entry name" value="Glycogen Phosphorylase B"/>
    <property type="match status" value="1"/>
</dbReference>